<gene>
    <name evidence="4" type="ORF">PXEA_LOCUS3016</name>
</gene>
<keyword evidence="5" id="KW-1185">Reference proteome</keyword>
<protein>
    <recommendedName>
        <fullName evidence="3">Myotubularin phosphatase domain-containing protein</fullName>
    </recommendedName>
</protein>
<sequence>MLMASPAHGYKSTIYQRTTALFSGTVASGGDSFRADQLSNEAVGPTSAGFGSLAQPNSFTTASPTSRQSGQVGSNFKAKHLAGWLTCVRECLSAAVVAATALDGRDTAATQQLAQARLLLQEAHASSQKSNPVPVTRAESETTLTSLLDRLTAQGSCVLVHARDGRDRTLLVTSLAQVILDAKARTFRGWVLKWGFYGHHFLMFLV</sequence>
<dbReference type="GO" id="GO:0046856">
    <property type="term" value="P:phosphatidylinositol dephosphorylation"/>
    <property type="evidence" value="ECO:0007669"/>
    <property type="project" value="TreeGrafter"/>
</dbReference>
<dbReference type="GO" id="GO:0005737">
    <property type="term" value="C:cytoplasm"/>
    <property type="evidence" value="ECO:0007669"/>
    <property type="project" value="TreeGrafter"/>
</dbReference>
<dbReference type="PROSITE" id="PS51339">
    <property type="entry name" value="PPASE_MYOTUBULARIN"/>
    <property type="match status" value="1"/>
</dbReference>
<dbReference type="InterPro" id="IPR030564">
    <property type="entry name" value="Myotubularin"/>
</dbReference>
<evidence type="ECO:0000313" key="5">
    <source>
        <dbReference type="Proteomes" id="UP000784294"/>
    </source>
</evidence>
<dbReference type="InterPro" id="IPR029021">
    <property type="entry name" value="Prot-tyrosine_phosphatase-like"/>
</dbReference>
<feature type="region of interest" description="Disordered" evidence="2">
    <location>
        <begin position="46"/>
        <end position="72"/>
    </location>
</feature>
<evidence type="ECO:0000256" key="2">
    <source>
        <dbReference type="SAM" id="MobiDB-lite"/>
    </source>
</evidence>
<organism evidence="4 5">
    <name type="scientific">Protopolystoma xenopodis</name>
    <dbReference type="NCBI Taxonomy" id="117903"/>
    <lineage>
        <taxon>Eukaryota</taxon>
        <taxon>Metazoa</taxon>
        <taxon>Spiralia</taxon>
        <taxon>Lophotrochozoa</taxon>
        <taxon>Platyhelminthes</taxon>
        <taxon>Monogenea</taxon>
        <taxon>Polyopisthocotylea</taxon>
        <taxon>Polystomatidea</taxon>
        <taxon>Polystomatidae</taxon>
        <taxon>Protopolystoma</taxon>
    </lineage>
</organism>
<comment type="caution">
    <text evidence="4">The sequence shown here is derived from an EMBL/GenBank/DDBJ whole genome shotgun (WGS) entry which is preliminary data.</text>
</comment>
<dbReference type="AlphaFoldDB" id="A0A448WE47"/>
<dbReference type="InterPro" id="IPR010569">
    <property type="entry name" value="Myotubularin-like_Pase_dom"/>
</dbReference>
<evidence type="ECO:0000256" key="1">
    <source>
        <dbReference type="ARBA" id="ARBA00007471"/>
    </source>
</evidence>
<dbReference type="PANTHER" id="PTHR10807">
    <property type="entry name" value="MYOTUBULARIN-RELATED"/>
    <property type="match status" value="1"/>
</dbReference>
<feature type="domain" description="Myotubularin phosphatase" evidence="3">
    <location>
        <begin position="149"/>
        <end position="189"/>
    </location>
</feature>
<comment type="similarity">
    <text evidence="1">Belongs to the protein-tyrosine phosphatase family. Non-receptor class myotubularin subfamily.</text>
</comment>
<dbReference type="PANTHER" id="PTHR10807:SF73">
    <property type="entry name" value="LD06050P"/>
    <property type="match status" value="1"/>
</dbReference>
<dbReference type="EMBL" id="CAAALY010006681">
    <property type="protein sequence ID" value="VEL09576.1"/>
    <property type="molecule type" value="Genomic_DNA"/>
</dbReference>
<dbReference type="OrthoDB" id="271628at2759"/>
<dbReference type="GO" id="GO:0019903">
    <property type="term" value="F:protein phosphatase binding"/>
    <property type="evidence" value="ECO:0007669"/>
    <property type="project" value="TreeGrafter"/>
</dbReference>
<proteinExistence type="inferred from homology"/>
<dbReference type="Pfam" id="PF06602">
    <property type="entry name" value="Myotub-related"/>
    <property type="match status" value="1"/>
</dbReference>
<name>A0A448WE47_9PLAT</name>
<dbReference type="GO" id="GO:0010507">
    <property type="term" value="P:negative regulation of autophagy"/>
    <property type="evidence" value="ECO:0007669"/>
    <property type="project" value="TreeGrafter"/>
</dbReference>
<dbReference type="SUPFAM" id="SSF52799">
    <property type="entry name" value="(Phosphotyrosine protein) phosphatases II"/>
    <property type="match status" value="1"/>
</dbReference>
<evidence type="ECO:0000313" key="4">
    <source>
        <dbReference type="EMBL" id="VEL09576.1"/>
    </source>
</evidence>
<feature type="compositionally biased region" description="Polar residues" evidence="2">
    <location>
        <begin position="54"/>
        <end position="72"/>
    </location>
</feature>
<accession>A0A448WE47</accession>
<dbReference type="Proteomes" id="UP000784294">
    <property type="component" value="Unassembled WGS sequence"/>
</dbReference>
<evidence type="ECO:0000259" key="3">
    <source>
        <dbReference type="PROSITE" id="PS51339"/>
    </source>
</evidence>
<reference evidence="4" key="1">
    <citation type="submission" date="2018-11" db="EMBL/GenBank/DDBJ databases">
        <authorList>
            <consortium name="Pathogen Informatics"/>
        </authorList>
    </citation>
    <scope>NUCLEOTIDE SEQUENCE</scope>
</reference>